<proteinExistence type="predicted"/>
<comment type="caution">
    <text evidence="1">The sequence shown here is derived from an EMBL/GenBank/DDBJ whole genome shotgun (WGS) entry which is preliminary data.</text>
</comment>
<evidence type="ECO:0000313" key="2">
    <source>
        <dbReference type="Proteomes" id="UP000293874"/>
    </source>
</evidence>
<evidence type="ECO:0000313" key="1">
    <source>
        <dbReference type="EMBL" id="RZS75864.1"/>
    </source>
</evidence>
<accession>A0A4Q7N4D6</accession>
<reference evidence="1 2" key="1">
    <citation type="submission" date="2019-02" db="EMBL/GenBank/DDBJ databases">
        <title>Genomic Encyclopedia of Type Strains, Phase IV (KMG-IV): sequencing the most valuable type-strain genomes for metagenomic binning, comparative biology and taxonomic classification.</title>
        <authorList>
            <person name="Goeker M."/>
        </authorList>
    </citation>
    <scope>NUCLEOTIDE SEQUENCE [LARGE SCALE GENOMIC DNA]</scope>
    <source>
        <strain evidence="1 2">DSM 18116</strain>
    </source>
</reference>
<gene>
    <name evidence="1" type="ORF">EV199_1739</name>
</gene>
<sequence length="88" mass="10003">MNLNCVEAPTLEYGQIALLLCDSRTGHVLQKNGIDLFLQGQEEPFFIEDSIEKAKSNIIRLFQINPNLEILMYDHNGALIEILRQGMV</sequence>
<protein>
    <submittedName>
        <fullName evidence="1">Uncharacterized protein</fullName>
    </submittedName>
</protein>
<dbReference type="AlphaFoldDB" id="A0A4Q7N4D6"/>
<dbReference type="EMBL" id="SGXA01000001">
    <property type="protein sequence ID" value="RZS75864.1"/>
    <property type="molecule type" value="Genomic_DNA"/>
</dbReference>
<keyword evidence="2" id="KW-1185">Reference proteome</keyword>
<name>A0A4Q7N4D6_9BACT</name>
<dbReference type="Proteomes" id="UP000293874">
    <property type="component" value="Unassembled WGS sequence"/>
</dbReference>
<organism evidence="1 2">
    <name type="scientific">Pseudobacter ginsenosidimutans</name>
    <dbReference type="NCBI Taxonomy" id="661488"/>
    <lineage>
        <taxon>Bacteria</taxon>
        <taxon>Pseudomonadati</taxon>
        <taxon>Bacteroidota</taxon>
        <taxon>Chitinophagia</taxon>
        <taxon>Chitinophagales</taxon>
        <taxon>Chitinophagaceae</taxon>
        <taxon>Pseudobacter</taxon>
    </lineage>
</organism>